<evidence type="ECO:0000256" key="3">
    <source>
        <dbReference type="ARBA" id="ARBA00023098"/>
    </source>
</evidence>
<keyword evidence="4" id="KW-0732">Signal</keyword>
<reference evidence="6" key="1">
    <citation type="journal article" date="2019" name="Int. J. Syst. Evol. Microbiol.">
        <title>The Global Catalogue of Microorganisms (GCM) 10K type strain sequencing project: providing services to taxonomists for standard genome sequencing and annotation.</title>
        <authorList>
            <consortium name="The Broad Institute Genomics Platform"/>
            <consortium name="The Broad Institute Genome Sequencing Center for Infectious Disease"/>
            <person name="Wu L."/>
            <person name="Ma J."/>
        </authorList>
    </citation>
    <scope>NUCLEOTIDE SEQUENCE [LARGE SCALE GENOMIC DNA]</scope>
    <source>
        <strain evidence="6">CGMCC 1.16326</strain>
    </source>
</reference>
<dbReference type="GO" id="GO:0016787">
    <property type="term" value="F:hydrolase activity"/>
    <property type="evidence" value="ECO:0007669"/>
    <property type="project" value="UniProtKB-KW"/>
</dbReference>
<evidence type="ECO:0000313" key="5">
    <source>
        <dbReference type="EMBL" id="MFC5391093.1"/>
    </source>
</evidence>
<dbReference type="Proteomes" id="UP001596104">
    <property type="component" value="Unassembled WGS sequence"/>
</dbReference>
<feature type="chain" id="PRO_5045220588" evidence="4">
    <location>
        <begin position="22"/>
        <end position="324"/>
    </location>
</feature>
<sequence length="324" mass="35190">MTFRRLVSCIAFCLATSLTQAAGLKRLDIPAEGALQPLKGAVWYPCSQLPSETRIGPFVLSVSMNCPLAGEKRPLIVVSHGRTGSFLGHRDTAEILANAGFIVVAINHPGDTSLDQSRTREFPIFVERPADIKRTIDYMLASWPDTARVDAGRVGFFGFSRGGYTGLVAIGANPFFGKRLRLCEGKSDPLCGQVRMGALPELSHDPRIKAAVIVDPLSVFFTQDSFRTVRVPVQLWGSERGGDGVTPAEVAEIADRLPTKPDFHIVPGSQHFSFLPPCPAELAQSTAELCSDQPGFDRAAFHADFNARVLAFFKAQLGQPPEIR</sequence>
<keyword evidence="3" id="KW-0443">Lipid metabolism</keyword>
<feature type="signal peptide" evidence="4">
    <location>
        <begin position="1"/>
        <end position="21"/>
    </location>
</feature>
<accession>A0ABW0H434</accession>
<organism evidence="5 6">
    <name type="scientific">Bosea vestrisii</name>
    <dbReference type="NCBI Taxonomy" id="151416"/>
    <lineage>
        <taxon>Bacteria</taxon>
        <taxon>Pseudomonadati</taxon>
        <taxon>Pseudomonadota</taxon>
        <taxon>Alphaproteobacteria</taxon>
        <taxon>Hyphomicrobiales</taxon>
        <taxon>Boseaceae</taxon>
        <taxon>Bosea</taxon>
    </lineage>
</organism>
<dbReference type="PANTHER" id="PTHR10272:SF14">
    <property type="entry name" value="PAF ACETYLHYDROLASE FAMILY PROTEIN"/>
    <property type="match status" value="1"/>
</dbReference>
<dbReference type="InterPro" id="IPR016986">
    <property type="entry name" value="UCP031982_abhydr"/>
</dbReference>
<dbReference type="Gene3D" id="3.40.50.1820">
    <property type="entry name" value="alpha/beta hydrolase"/>
    <property type="match status" value="1"/>
</dbReference>
<evidence type="ECO:0000313" key="6">
    <source>
        <dbReference type="Proteomes" id="UP001596104"/>
    </source>
</evidence>
<proteinExistence type="predicted"/>
<evidence type="ECO:0000256" key="4">
    <source>
        <dbReference type="SAM" id="SignalP"/>
    </source>
</evidence>
<keyword evidence="2" id="KW-0442">Lipid degradation</keyword>
<evidence type="ECO:0000256" key="2">
    <source>
        <dbReference type="ARBA" id="ARBA00022963"/>
    </source>
</evidence>
<protein>
    <submittedName>
        <fullName evidence="5">Alpha/beta hydrolase family protein</fullName>
    </submittedName>
</protein>
<dbReference type="PANTHER" id="PTHR10272">
    <property type="entry name" value="PLATELET-ACTIVATING FACTOR ACETYLHYDROLASE"/>
    <property type="match status" value="1"/>
</dbReference>
<dbReference type="EMBL" id="JBHSLV010000001">
    <property type="protein sequence ID" value="MFC5391093.1"/>
    <property type="molecule type" value="Genomic_DNA"/>
</dbReference>
<dbReference type="RefSeq" id="WP_377005774.1">
    <property type="nucleotide sequence ID" value="NZ_JBHSLV010000001.1"/>
</dbReference>
<keyword evidence="6" id="KW-1185">Reference proteome</keyword>
<dbReference type="InterPro" id="IPR029058">
    <property type="entry name" value="AB_hydrolase_fold"/>
</dbReference>
<name>A0ABW0H434_9HYPH</name>
<dbReference type="PIRSF" id="PIRSF031982">
    <property type="entry name" value="UCP031982_abhydr"/>
    <property type="match status" value="1"/>
</dbReference>
<evidence type="ECO:0000256" key="1">
    <source>
        <dbReference type="ARBA" id="ARBA00022801"/>
    </source>
</evidence>
<dbReference type="SUPFAM" id="SSF53474">
    <property type="entry name" value="alpha/beta-Hydrolases"/>
    <property type="match status" value="1"/>
</dbReference>
<comment type="caution">
    <text evidence="5">The sequence shown here is derived from an EMBL/GenBank/DDBJ whole genome shotgun (WGS) entry which is preliminary data.</text>
</comment>
<gene>
    <name evidence="5" type="ORF">ACFPPC_00380</name>
</gene>
<keyword evidence="1 5" id="KW-0378">Hydrolase</keyword>